<organism evidence="2 3">
    <name type="scientific">Marasmius crinis-equi</name>
    <dbReference type="NCBI Taxonomy" id="585013"/>
    <lineage>
        <taxon>Eukaryota</taxon>
        <taxon>Fungi</taxon>
        <taxon>Dikarya</taxon>
        <taxon>Basidiomycota</taxon>
        <taxon>Agaricomycotina</taxon>
        <taxon>Agaricomycetes</taxon>
        <taxon>Agaricomycetidae</taxon>
        <taxon>Agaricales</taxon>
        <taxon>Marasmiineae</taxon>
        <taxon>Marasmiaceae</taxon>
        <taxon>Marasmius</taxon>
    </lineage>
</organism>
<evidence type="ECO:0000313" key="3">
    <source>
        <dbReference type="Proteomes" id="UP001465976"/>
    </source>
</evidence>
<dbReference type="EMBL" id="JBAHYK010001655">
    <property type="protein sequence ID" value="KAL0567170.1"/>
    <property type="molecule type" value="Genomic_DNA"/>
</dbReference>
<feature type="compositionally biased region" description="Basic and acidic residues" evidence="1">
    <location>
        <begin position="54"/>
        <end position="75"/>
    </location>
</feature>
<accession>A0ABR3EW76</accession>
<evidence type="ECO:0000256" key="1">
    <source>
        <dbReference type="SAM" id="MobiDB-lite"/>
    </source>
</evidence>
<feature type="region of interest" description="Disordered" evidence="1">
    <location>
        <begin position="54"/>
        <end position="85"/>
    </location>
</feature>
<gene>
    <name evidence="2" type="ORF">V5O48_014820</name>
</gene>
<proteinExistence type="predicted"/>
<protein>
    <submittedName>
        <fullName evidence="2">Uncharacterized protein</fullName>
    </submittedName>
</protein>
<reference evidence="2 3" key="1">
    <citation type="submission" date="2024-02" db="EMBL/GenBank/DDBJ databases">
        <title>A draft genome for the cacao thread blight pathogen Marasmius crinis-equi.</title>
        <authorList>
            <person name="Cohen S.P."/>
            <person name="Baruah I.K."/>
            <person name="Amoako-Attah I."/>
            <person name="Bukari Y."/>
            <person name="Meinhardt L.W."/>
            <person name="Bailey B.A."/>
        </authorList>
    </citation>
    <scope>NUCLEOTIDE SEQUENCE [LARGE SCALE GENOMIC DNA]</scope>
    <source>
        <strain evidence="2 3">GH-76</strain>
    </source>
</reference>
<evidence type="ECO:0000313" key="2">
    <source>
        <dbReference type="EMBL" id="KAL0567170.1"/>
    </source>
</evidence>
<name>A0ABR3EW76_9AGAR</name>
<comment type="caution">
    <text evidence="2">The sequence shown here is derived from an EMBL/GenBank/DDBJ whole genome shotgun (WGS) entry which is preliminary data.</text>
</comment>
<dbReference type="Proteomes" id="UP001465976">
    <property type="component" value="Unassembled WGS sequence"/>
</dbReference>
<sequence>MAPFSNLQAEAAPEISILQPETLLVQLTDQTTSLQPEEESLKYILPAVEEQETFVRRQENPASKDRLDLTHENKKSSIMKQRRMV</sequence>
<keyword evidence="3" id="KW-1185">Reference proteome</keyword>